<dbReference type="EMBL" id="CAJOBF010000444">
    <property type="protein sequence ID" value="CAF3818785.1"/>
    <property type="molecule type" value="Genomic_DNA"/>
</dbReference>
<dbReference type="Proteomes" id="UP000663855">
    <property type="component" value="Unassembled WGS sequence"/>
</dbReference>
<evidence type="ECO:0000256" key="2">
    <source>
        <dbReference type="ARBA" id="ARBA00002107"/>
    </source>
</evidence>
<name>A0A819CIX8_9BILA</name>
<dbReference type="Proteomes" id="UP000681720">
    <property type="component" value="Unassembled WGS sequence"/>
</dbReference>
<dbReference type="InterPro" id="IPR002048">
    <property type="entry name" value="EF_hand_dom"/>
</dbReference>
<dbReference type="PROSITE" id="PS50222">
    <property type="entry name" value="EF_HAND_2"/>
    <property type="match status" value="1"/>
</dbReference>
<evidence type="ECO:0000313" key="11">
    <source>
        <dbReference type="EMBL" id="CAF1658241.1"/>
    </source>
</evidence>
<dbReference type="Proteomes" id="UP000663887">
    <property type="component" value="Unassembled WGS sequence"/>
</dbReference>
<dbReference type="GO" id="GO:1990380">
    <property type="term" value="F:K48-linked deubiquitinase activity"/>
    <property type="evidence" value="ECO:0007669"/>
    <property type="project" value="UniProtKB-UniRule"/>
</dbReference>
<dbReference type="PANTHER" id="PTHR12473">
    <property type="entry name" value="UBIQUITIN CARBOXYL-TERMINAL HYDROLASE MINDY-4-RELATED"/>
    <property type="match status" value="1"/>
</dbReference>
<keyword evidence="6 8" id="KW-0378">Hydrolase</keyword>
<dbReference type="Proteomes" id="UP000663866">
    <property type="component" value="Unassembled WGS sequence"/>
</dbReference>
<accession>A0A819CIX8</accession>
<dbReference type="EMBL" id="CAJOBJ010000158">
    <property type="protein sequence ID" value="CAF3800399.1"/>
    <property type="molecule type" value="Genomic_DNA"/>
</dbReference>
<comment type="similarity">
    <text evidence="3 8">Belongs to the MINDY deubiquitinase family. FAM188 subfamily.</text>
</comment>
<comment type="catalytic activity">
    <reaction evidence="1 8">
        <text>Thiol-dependent hydrolysis of ester, thioester, amide, peptide and isopeptide bonds formed by the C-terminal Gly of ubiquitin (a 76-residue protein attached to proteins as an intracellular targeting signal).</text>
        <dbReference type="EC" id="3.4.19.12"/>
    </reaction>
</comment>
<evidence type="ECO:0000256" key="1">
    <source>
        <dbReference type="ARBA" id="ARBA00000707"/>
    </source>
</evidence>
<dbReference type="Pfam" id="PF13898">
    <property type="entry name" value="MINDY-3_4_CD"/>
    <property type="match status" value="1"/>
</dbReference>
<organism evidence="18 19">
    <name type="scientific">Rotaria magnacalcarata</name>
    <dbReference type="NCBI Taxonomy" id="392030"/>
    <lineage>
        <taxon>Eukaryota</taxon>
        <taxon>Metazoa</taxon>
        <taxon>Spiralia</taxon>
        <taxon>Gnathifera</taxon>
        <taxon>Rotifera</taxon>
        <taxon>Eurotatoria</taxon>
        <taxon>Bdelloidea</taxon>
        <taxon>Philodinida</taxon>
        <taxon>Philodinidae</taxon>
        <taxon>Rotaria</taxon>
    </lineage>
</organism>
<keyword evidence="7 8" id="KW-0788">Thiol protease</keyword>
<evidence type="ECO:0000259" key="9">
    <source>
        <dbReference type="PROSITE" id="PS50222"/>
    </source>
</evidence>
<gene>
    <name evidence="15" type="ORF">BYL167_LOCUS509</name>
    <name evidence="10" type="ORF">CJN711_LOCUS9062</name>
    <name evidence="17" type="ORF">GIL414_LOCUS1056</name>
    <name evidence="11" type="ORF">KQP761_LOCUS31474</name>
    <name evidence="14" type="ORF">MBJ925_LOCUS23397</name>
    <name evidence="16" type="ORF">OVN521_LOCUS2396</name>
    <name evidence="18" type="ORF">UXM345_LOCUS5846</name>
    <name evidence="13" type="ORF">WKI299_LOCUS16408</name>
    <name evidence="12" type="ORF">XDN619_LOCUS12318</name>
</gene>
<dbReference type="SMART" id="SM01174">
    <property type="entry name" value="DUF4205"/>
    <property type="match status" value="1"/>
</dbReference>
<evidence type="ECO:0000313" key="19">
    <source>
        <dbReference type="Proteomes" id="UP000663842"/>
    </source>
</evidence>
<evidence type="ECO:0000256" key="6">
    <source>
        <dbReference type="ARBA" id="ARBA00022801"/>
    </source>
</evidence>
<reference evidence="18" key="1">
    <citation type="submission" date="2021-02" db="EMBL/GenBank/DDBJ databases">
        <authorList>
            <person name="Nowell W R."/>
        </authorList>
    </citation>
    <scope>NUCLEOTIDE SEQUENCE</scope>
</reference>
<dbReference type="InterPro" id="IPR011992">
    <property type="entry name" value="EF-hand-dom_pair"/>
</dbReference>
<evidence type="ECO:0000313" key="14">
    <source>
        <dbReference type="EMBL" id="CAF2106624.1"/>
    </source>
</evidence>
<dbReference type="EMBL" id="CAJOBH010000055">
    <property type="protein sequence ID" value="CAF3754406.1"/>
    <property type="molecule type" value="Genomic_DNA"/>
</dbReference>
<dbReference type="Proteomes" id="UP000663856">
    <property type="component" value="Unassembled WGS sequence"/>
</dbReference>
<evidence type="ECO:0000313" key="17">
    <source>
        <dbReference type="EMBL" id="CAF3800399.1"/>
    </source>
</evidence>
<dbReference type="EMBL" id="CAJOBG010000187">
    <property type="protein sequence ID" value="CAF3773834.1"/>
    <property type="molecule type" value="Genomic_DNA"/>
</dbReference>
<dbReference type="EMBL" id="CAJNRG010004834">
    <property type="protein sequence ID" value="CAF2069813.1"/>
    <property type="molecule type" value="Genomic_DNA"/>
</dbReference>
<evidence type="ECO:0000256" key="3">
    <source>
        <dbReference type="ARBA" id="ARBA00011074"/>
    </source>
</evidence>
<proteinExistence type="inferred from homology"/>
<dbReference type="Proteomes" id="UP000663824">
    <property type="component" value="Unassembled WGS sequence"/>
</dbReference>
<evidence type="ECO:0000313" key="13">
    <source>
        <dbReference type="EMBL" id="CAF2082179.1"/>
    </source>
</evidence>
<feature type="domain" description="EF-hand" evidence="9">
    <location>
        <begin position="288"/>
        <end position="323"/>
    </location>
</feature>
<evidence type="ECO:0000256" key="5">
    <source>
        <dbReference type="ARBA" id="ARBA00022786"/>
    </source>
</evidence>
<dbReference type="EC" id="3.4.19.12" evidence="8"/>
<dbReference type="InterPro" id="IPR039785">
    <property type="entry name" value="MINY3/4"/>
</dbReference>
<evidence type="ECO:0000313" key="12">
    <source>
        <dbReference type="EMBL" id="CAF2069813.1"/>
    </source>
</evidence>
<evidence type="ECO:0000256" key="7">
    <source>
        <dbReference type="ARBA" id="ARBA00022807"/>
    </source>
</evidence>
<keyword evidence="4 8" id="KW-0645">Protease</keyword>
<dbReference type="Proteomes" id="UP000681967">
    <property type="component" value="Unassembled WGS sequence"/>
</dbReference>
<sequence length="453" mass="51705">MVTNSNSSSHEMIKLPCELRKLVWGDNIEQSIFERWSQRFQFSNDEPSALIQYEGGPCSVLTTVQAHLLNELIFCKRCQYDWRQASSDEIDLHFLNALVSILHLLSSSNNKVYLANFHYEKQKDNLTVNQFHQEIKFNICQSNIDLKEIVFSRLQMWKNSYGVLLFLYSCLMTKTIDLLKKEIDDETSLPLIDIAHGHGSQCLTNLLITGFATPHCFDGDKDISGLTLYGIHQQASIGFLSSLEIYRLMEVGWFLKNPKSPIWILGSETHLTVIFSREQALVEQDGETPLKKALKIFHKYDTERNGFISNSLLEQVITEIIESSIIKINQTINQLKLRMDPDNLQIITESSFLNELFPQDQYKLSNSNQIGPLNGKPFIIYHYNGLPRSNKDKKVLYASAQANISDYGYGNDTPISAVAPVQPGSYLPITGVLRTKWPTIELQWDDDAKPSLN</sequence>
<dbReference type="EMBL" id="CAJNOV010003424">
    <property type="protein sequence ID" value="CAF1141367.1"/>
    <property type="molecule type" value="Genomic_DNA"/>
</dbReference>
<comment type="caution">
    <text evidence="18">The sequence shown here is derived from an EMBL/GenBank/DDBJ whole genome shotgun (WGS) entry which is preliminary data.</text>
</comment>
<dbReference type="GO" id="GO:0071108">
    <property type="term" value="P:protein K48-linked deubiquitination"/>
    <property type="evidence" value="ECO:0007669"/>
    <property type="project" value="InterPro"/>
</dbReference>
<comment type="function">
    <text evidence="2 8">Hydrolase that can remove 'Lys-48'-linked conjugated ubiquitin from proteins.</text>
</comment>
<evidence type="ECO:0000256" key="8">
    <source>
        <dbReference type="RuleBase" id="RU367088"/>
    </source>
</evidence>
<dbReference type="EMBL" id="CAJNRF010006539">
    <property type="protein sequence ID" value="CAF2082179.1"/>
    <property type="molecule type" value="Genomic_DNA"/>
</dbReference>
<dbReference type="Proteomes" id="UP000663842">
    <property type="component" value="Unassembled WGS sequence"/>
</dbReference>
<dbReference type="EMBL" id="CAJNRE010012021">
    <property type="protein sequence ID" value="CAF2106624.1"/>
    <property type="molecule type" value="Genomic_DNA"/>
</dbReference>
<dbReference type="Proteomes" id="UP000663834">
    <property type="component" value="Unassembled WGS sequence"/>
</dbReference>
<dbReference type="OrthoDB" id="9981542at2759"/>
<keyword evidence="20" id="KW-1185">Reference proteome</keyword>
<dbReference type="SUPFAM" id="SSF47473">
    <property type="entry name" value="EF-hand"/>
    <property type="match status" value="1"/>
</dbReference>
<dbReference type="InterPro" id="IPR025257">
    <property type="entry name" value="MINDY-3/4_CD"/>
</dbReference>
<dbReference type="AlphaFoldDB" id="A0A819CIX8"/>
<evidence type="ECO:0000256" key="4">
    <source>
        <dbReference type="ARBA" id="ARBA00022670"/>
    </source>
</evidence>
<dbReference type="GO" id="GO:0004843">
    <property type="term" value="F:cysteine-type deubiquitinase activity"/>
    <property type="evidence" value="ECO:0007669"/>
    <property type="project" value="UniProtKB-UniRule"/>
</dbReference>
<evidence type="ECO:0000313" key="10">
    <source>
        <dbReference type="EMBL" id="CAF1141367.1"/>
    </source>
</evidence>
<dbReference type="GO" id="GO:0005509">
    <property type="term" value="F:calcium ion binding"/>
    <property type="evidence" value="ECO:0007669"/>
    <property type="project" value="InterPro"/>
</dbReference>
<evidence type="ECO:0000313" key="15">
    <source>
        <dbReference type="EMBL" id="CAF3754406.1"/>
    </source>
</evidence>
<evidence type="ECO:0000313" key="18">
    <source>
        <dbReference type="EMBL" id="CAF3818785.1"/>
    </source>
</evidence>
<evidence type="ECO:0000313" key="16">
    <source>
        <dbReference type="EMBL" id="CAF3773834.1"/>
    </source>
</evidence>
<protein>
    <recommendedName>
        <fullName evidence="8">Ubiquitin carboxyl-terminal hydrolase MINDY</fullName>
        <ecNumber evidence="8">3.4.19.12</ecNumber>
    </recommendedName>
</protein>
<dbReference type="GO" id="GO:0006508">
    <property type="term" value="P:proteolysis"/>
    <property type="evidence" value="ECO:0007669"/>
    <property type="project" value="UniProtKB-KW"/>
</dbReference>
<dbReference type="EMBL" id="CAJNOW010017504">
    <property type="protein sequence ID" value="CAF1658241.1"/>
    <property type="molecule type" value="Genomic_DNA"/>
</dbReference>
<dbReference type="PANTHER" id="PTHR12473:SF17">
    <property type="entry name" value="UBIQUITIN CARBOXYL-TERMINAL HYDROLASE MINDY-3"/>
    <property type="match status" value="1"/>
</dbReference>
<evidence type="ECO:0000313" key="20">
    <source>
        <dbReference type="Proteomes" id="UP000663866"/>
    </source>
</evidence>
<keyword evidence="5 8" id="KW-0833">Ubl conjugation pathway</keyword>